<organism evidence="7 8">
    <name type="scientific">Laodelphax striatellus</name>
    <name type="common">Small brown planthopper</name>
    <name type="synonym">Delphax striatella</name>
    <dbReference type="NCBI Taxonomy" id="195883"/>
    <lineage>
        <taxon>Eukaryota</taxon>
        <taxon>Metazoa</taxon>
        <taxon>Ecdysozoa</taxon>
        <taxon>Arthropoda</taxon>
        <taxon>Hexapoda</taxon>
        <taxon>Insecta</taxon>
        <taxon>Pterygota</taxon>
        <taxon>Neoptera</taxon>
        <taxon>Paraneoptera</taxon>
        <taxon>Hemiptera</taxon>
        <taxon>Auchenorrhyncha</taxon>
        <taxon>Fulgoroidea</taxon>
        <taxon>Delphacidae</taxon>
        <taxon>Criomorphinae</taxon>
        <taxon>Laodelphax</taxon>
    </lineage>
</organism>
<gene>
    <name evidence="7" type="ORF">LSTR_LSTR014426</name>
</gene>
<protein>
    <recommendedName>
        <fullName evidence="6">Amino acid permease/ SLC12A domain-containing protein</fullName>
    </recommendedName>
</protein>
<dbReference type="GO" id="GO:0055075">
    <property type="term" value="P:potassium ion homeostasis"/>
    <property type="evidence" value="ECO:0007669"/>
    <property type="project" value="TreeGrafter"/>
</dbReference>
<evidence type="ECO:0000256" key="4">
    <source>
        <dbReference type="ARBA" id="ARBA00023136"/>
    </source>
</evidence>
<evidence type="ECO:0000256" key="1">
    <source>
        <dbReference type="ARBA" id="ARBA00004141"/>
    </source>
</evidence>
<evidence type="ECO:0000256" key="2">
    <source>
        <dbReference type="ARBA" id="ARBA00022692"/>
    </source>
</evidence>
<evidence type="ECO:0000313" key="8">
    <source>
        <dbReference type="Proteomes" id="UP000291343"/>
    </source>
</evidence>
<dbReference type="EMBL" id="QKKF02037443">
    <property type="protein sequence ID" value="RZF32210.1"/>
    <property type="molecule type" value="Genomic_DNA"/>
</dbReference>
<feature type="non-terminal residue" evidence="7">
    <location>
        <position position="1"/>
    </location>
</feature>
<evidence type="ECO:0000259" key="6">
    <source>
        <dbReference type="Pfam" id="PF00324"/>
    </source>
</evidence>
<dbReference type="Proteomes" id="UP000291343">
    <property type="component" value="Unassembled WGS sequence"/>
</dbReference>
<keyword evidence="8" id="KW-1185">Reference proteome</keyword>
<keyword evidence="4 5" id="KW-0472">Membrane</keyword>
<dbReference type="GO" id="GO:0055064">
    <property type="term" value="P:chloride ion homeostasis"/>
    <property type="evidence" value="ECO:0007669"/>
    <property type="project" value="TreeGrafter"/>
</dbReference>
<accession>A0A482WFU1</accession>
<proteinExistence type="predicted"/>
<comment type="subcellular location">
    <subcellularLocation>
        <location evidence="1">Membrane</location>
        <topology evidence="1">Multi-pass membrane protein</topology>
    </subcellularLocation>
</comment>
<keyword evidence="3 5" id="KW-1133">Transmembrane helix</keyword>
<dbReference type="InterPro" id="IPR004842">
    <property type="entry name" value="SLC12A_fam"/>
</dbReference>
<evidence type="ECO:0000313" key="7">
    <source>
        <dbReference type="EMBL" id="RZF32210.1"/>
    </source>
</evidence>
<dbReference type="GO" id="GO:1990573">
    <property type="term" value="P:potassium ion import across plasma membrane"/>
    <property type="evidence" value="ECO:0007669"/>
    <property type="project" value="TreeGrafter"/>
</dbReference>
<feature type="domain" description="Amino acid permease/ SLC12A" evidence="6">
    <location>
        <begin position="27"/>
        <end position="84"/>
    </location>
</feature>
<dbReference type="AlphaFoldDB" id="A0A482WFU1"/>
<dbReference type="GO" id="GO:0006884">
    <property type="term" value="P:cell volume homeostasis"/>
    <property type="evidence" value="ECO:0007669"/>
    <property type="project" value="TreeGrafter"/>
</dbReference>
<dbReference type="Pfam" id="PF00324">
    <property type="entry name" value="AA_permease"/>
    <property type="match status" value="1"/>
</dbReference>
<sequence>GPGQASNGVHPGGAQEGGVVKFGWIKGVLIRNLLNIWGVMLFLRLSWVIGQSGVYDGCVIIVASSVVTLITALSMSAISTNGVIKGDHVDHDVRLLTQMGLLFILLLAISDFFLGGILGPTDDDKRAKGFVGFNATLFASNWKSDYREYEGTKHDFYSGCRHLLPGCFRLQRRCQHFWRPENPGSAIPKGTIAEPILLSTCCKSGQWPPCLGALVVETRSE</sequence>
<reference evidence="7 8" key="1">
    <citation type="journal article" date="2017" name="Gigascience">
        <title>Genome sequence of the small brown planthopper, Laodelphax striatellus.</title>
        <authorList>
            <person name="Zhu J."/>
            <person name="Jiang F."/>
            <person name="Wang X."/>
            <person name="Yang P."/>
            <person name="Bao Y."/>
            <person name="Zhao W."/>
            <person name="Wang W."/>
            <person name="Lu H."/>
            <person name="Wang Q."/>
            <person name="Cui N."/>
            <person name="Li J."/>
            <person name="Chen X."/>
            <person name="Luo L."/>
            <person name="Yu J."/>
            <person name="Kang L."/>
            <person name="Cui F."/>
        </authorList>
    </citation>
    <scope>NUCLEOTIDE SEQUENCE [LARGE SCALE GENOMIC DNA]</scope>
    <source>
        <strain evidence="7">Lst14</strain>
    </source>
</reference>
<feature type="transmembrane region" description="Helical" evidence="5">
    <location>
        <begin position="28"/>
        <end position="47"/>
    </location>
</feature>
<feature type="transmembrane region" description="Helical" evidence="5">
    <location>
        <begin position="59"/>
        <end position="79"/>
    </location>
</feature>
<comment type="caution">
    <text evidence="7">The sequence shown here is derived from an EMBL/GenBank/DDBJ whole genome shotgun (WGS) entry which is preliminary data.</text>
</comment>
<dbReference type="OrthoDB" id="6630447at2759"/>
<dbReference type="PANTHER" id="PTHR11827">
    <property type="entry name" value="SOLUTE CARRIER FAMILY 12, CATION COTRANSPORTERS"/>
    <property type="match status" value="1"/>
</dbReference>
<evidence type="ECO:0000256" key="3">
    <source>
        <dbReference type="ARBA" id="ARBA00022989"/>
    </source>
</evidence>
<dbReference type="GO" id="GO:0055078">
    <property type="term" value="P:sodium ion homeostasis"/>
    <property type="evidence" value="ECO:0007669"/>
    <property type="project" value="TreeGrafter"/>
</dbReference>
<dbReference type="GO" id="GO:0016020">
    <property type="term" value="C:membrane"/>
    <property type="evidence" value="ECO:0007669"/>
    <property type="project" value="UniProtKB-SubCell"/>
</dbReference>
<keyword evidence="2 5" id="KW-0812">Transmembrane</keyword>
<dbReference type="InParanoid" id="A0A482WFU1"/>
<dbReference type="PANTHER" id="PTHR11827:SF103">
    <property type="entry name" value="SODIUM CHLORIDE COTRANSPORTER 69, ISOFORM E"/>
    <property type="match status" value="1"/>
</dbReference>
<name>A0A482WFU1_LAOST</name>
<dbReference type="SMR" id="A0A482WFU1"/>
<feature type="transmembrane region" description="Helical" evidence="5">
    <location>
        <begin position="99"/>
        <end position="118"/>
    </location>
</feature>
<dbReference type="STRING" id="195883.A0A482WFU1"/>
<dbReference type="InterPro" id="IPR004841">
    <property type="entry name" value="AA-permease/SLC12A_dom"/>
</dbReference>
<evidence type="ECO:0000256" key="5">
    <source>
        <dbReference type="SAM" id="Phobius"/>
    </source>
</evidence>
<dbReference type="GO" id="GO:0008511">
    <property type="term" value="F:sodium:potassium:chloride symporter activity"/>
    <property type="evidence" value="ECO:0007669"/>
    <property type="project" value="TreeGrafter"/>
</dbReference>